<proteinExistence type="predicted"/>
<evidence type="ECO:0000313" key="6">
    <source>
        <dbReference type="Proteomes" id="UP001431019"/>
    </source>
</evidence>
<dbReference type="PANTHER" id="PTHR12526">
    <property type="entry name" value="GLYCOSYLTRANSFERASE"/>
    <property type="match status" value="1"/>
</dbReference>
<evidence type="ECO:0000259" key="3">
    <source>
        <dbReference type="Pfam" id="PF00534"/>
    </source>
</evidence>
<accession>A0ABS8JRR8</accession>
<evidence type="ECO:0000256" key="2">
    <source>
        <dbReference type="ARBA" id="ARBA00022679"/>
    </source>
</evidence>
<protein>
    <submittedName>
        <fullName evidence="5">Glycosyltransferase</fullName>
    </submittedName>
</protein>
<dbReference type="RefSeq" id="WP_230508801.1">
    <property type="nucleotide sequence ID" value="NZ_JAJITD010000003.1"/>
</dbReference>
<dbReference type="CDD" id="cd03811">
    <property type="entry name" value="GT4_GT28_WabH-like"/>
    <property type="match status" value="1"/>
</dbReference>
<dbReference type="SUPFAM" id="SSF53756">
    <property type="entry name" value="UDP-Glycosyltransferase/glycogen phosphorylase"/>
    <property type="match status" value="1"/>
</dbReference>
<dbReference type="Gene3D" id="3.40.50.2000">
    <property type="entry name" value="Glycogen Phosphorylase B"/>
    <property type="match status" value="2"/>
</dbReference>
<organism evidence="5 6">
    <name type="scientific">Paraburkholderia sejongensis</name>
    <dbReference type="NCBI Taxonomy" id="2886946"/>
    <lineage>
        <taxon>Bacteria</taxon>
        <taxon>Pseudomonadati</taxon>
        <taxon>Pseudomonadota</taxon>
        <taxon>Betaproteobacteria</taxon>
        <taxon>Burkholderiales</taxon>
        <taxon>Burkholderiaceae</taxon>
        <taxon>Paraburkholderia</taxon>
    </lineage>
</organism>
<feature type="domain" description="Glycosyl transferase family 1" evidence="3">
    <location>
        <begin position="188"/>
        <end position="326"/>
    </location>
</feature>
<evidence type="ECO:0000256" key="1">
    <source>
        <dbReference type="ARBA" id="ARBA00022676"/>
    </source>
</evidence>
<comment type="caution">
    <text evidence="5">The sequence shown here is derived from an EMBL/GenBank/DDBJ whole genome shotgun (WGS) entry which is preliminary data.</text>
</comment>
<dbReference type="Pfam" id="PF00534">
    <property type="entry name" value="Glycos_transf_1"/>
    <property type="match status" value="1"/>
</dbReference>
<evidence type="ECO:0000313" key="5">
    <source>
        <dbReference type="EMBL" id="MCC8392603.1"/>
    </source>
</evidence>
<evidence type="ECO:0000259" key="4">
    <source>
        <dbReference type="Pfam" id="PF13439"/>
    </source>
</evidence>
<reference evidence="5 6" key="1">
    <citation type="submission" date="2021-11" db="EMBL/GenBank/DDBJ databases">
        <authorList>
            <person name="Oh E.-T."/>
            <person name="Kim S.-B."/>
        </authorList>
    </citation>
    <scope>NUCLEOTIDE SEQUENCE [LARGE SCALE GENOMIC DNA]</scope>
    <source>
        <strain evidence="5 6">MMS20-SJTR3</strain>
    </source>
</reference>
<keyword evidence="1" id="KW-0328">Glycosyltransferase</keyword>
<gene>
    <name evidence="5" type="ORF">LJ656_08385</name>
</gene>
<dbReference type="InterPro" id="IPR028098">
    <property type="entry name" value="Glyco_trans_4-like_N"/>
</dbReference>
<keyword evidence="2" id="KW-0808">Transferase</keyword>
<name>A0ABS8JRR8_9BURK</name>
<dbReference type="InterPro" id="IPR001296">
    <property type="entry name" value="Glyco_trans_1"/>
</dbReference>
<keyword evidence="6" id="KW-1185">Reference proteome</keyword>
<sequence>MKNALFLMQDIRGGGAELVTLNVVSGIVARGGDVRIHTLNHRRADHALPENLARAGNSVFAARGGRPLSLWRALREADVVVGSLEIKTHLAAVLLGAIFRKPVVLWLHKDLTVFLENKGSAQRVIYKTLFGLNLRFARQTIGVSEGVAQSLRTMFPRHASRIACIYNPIDIARIDSQLERAPAVAAWMQKPFVLSVGRLTSQKGFDLLIRAFAVVAGRVPEVDLVILGQGEERAALERLAAQLGIAQRVHLPGFVSPHQAMARASLVVASSRFEGLSQVLIEALYQGARIVSTDCPSGPREVLDGGRHGTLVANGAVADLADSIVRELTTADTHGAKATRRARAKDFSFDCIVPQWERLLGRV</sequence>
<dbReference type="EMBL" id="JAJITD010000003">
    <property type="protein sequence ID" value="MCC8392603.1"/>
    <property type="molecule type" value="Genomic_DNA"/>
</dbReference>
<feature type="domain" description="Glycosyltransferase subfamily 4-like N-terminal" evidence="4">
    <location>
        <begin position="14"/>
        <end position="173"/>
    </location>
</feature>
<dbReference type="PANTHER" id="PTHR12526:SF510">
    <property type="entry name" value="D-INOSITOL 3-PHOSPHATE GLYCOSYLTRANSFERASE"/>
    <property type="match status" value="1"/>
</dbReference>
<dbReference type="Proteomes" id="UP001431019">
    <property type="component" value="Unassembled WGS sequence"/>
</dbReference>
<dbReference type="Pfam" id="PF13439">
    <property type="entry name" value="Glyco_transf_4"/>
    <property type="match status" value="1"/>
</dbReference>